<accession>A0ABP1FJ34</accession>
<dbReference type="Pfam" id="PF01929">
    <property type="entry name" value="Ribosomal_L14e"/>
    <property type="match status" value="1"/>
</dbReference>
<dbReference type="PANTHER" id="PTHR11127">
    <property type="entry name" value="60S RIBOSOMAL PROTEIN L14"/>
    <property type="match status" value="1"/>
</dbReference>
<proteinExistence type="inferred from homology"/>
<gene>
    <name evidence="5" type="primary">g146</name>
    <name evidence="5" type="ORF">VP750_LOCUS123</name>
</gene>
<name>A0ABP1FJ34_9CHLO</name>
<dbReference type="InterPro" id="IPR014722">
    <property type="entry name" value="Rib_uL2_dom2"/>
</dbReference>
<dbReference type="EMBL" id="CAXHTA020000001">
    <property type="protein sequence ID" value="CAL5218464.1"/>
    <property type="molecule type" value="Genomic_DNA"/>
</dbReference>
<comment type="similarity">
    <text evidence="1">Belongs to the eukaryotic ribosomal protein eL14 family.</text>
</comment>
<sequence>MWVHAQLDINAGKQQRKKVNADLRDCQPFTQGQRNVFTMPFKRQVEIGRVALINYGEEYGKLVVITDVVDQNRALVDRPDEVRRMVNFKRMVLTDFKIDIPRLAKKKVLTAALEESDAFKKFESSSWGKKLAKREAKSNQTDFERYQAAVARKKRSEAVNKALKE</sequence>
<dbReference type="InterPro" id="IPR039660">
    <property type="entry name" value="Ribosomal_eL14"/>
</dbReference>
<keyword evidence="6" id="KW-1185">Reference proteome</keyword>
<organism evidence="5 6">
    <name type="scientific">Coccomyxa viridis</name>
    <dbReference type="NCBI Taxonomy" id="1274662"/>
    <lineage>
        <taxon>Eukaryota</taxon>
        <taxon>Viridiplantae</taxon>
        <taxon>Chlorophyta</taxon>
        <taxon>core chlorophytes</taxon>
        <taxon>Trebouxiophyceae</taxon>
        <taxon>Trebouxiophyceae incertae sedis</taxon>
        <taxon>Coccomyxaceae</taxon>
        <taxon>Coccomyxa</taxon>
    </lineage>
</organism>
<evidence type="ECO:0000256" key="2">
    <source>
        <dbReference type="ARBA" id="ARBA00022980"/>
    </source>
</evidence>
<dbReference type="CDD" id="cd23702">
    <property type="entry name" value="eL14"/>
    <property type="match status" value="1"/>
</dbReference>
<dbReference type="InterPro" id="IPR002784">
    <property type="entry name" value="Ribosomal_eL14_dom"/>
</dbReference>
<dbReference type="SUPFAM" id="SSF50104">
    <property type="entry name" value="Translation proteins SH3-like domain"/>
    <property type="match status" value="1"/>
</dbReference>
<dbReference type="Proteomes" id="UP001497392">
    <property type="component" value="Unassembled WGS sequence"/>
</dbReference>
<dbReference type="Gene3D" id="2.30.30.30">
    <property type="match status" value="1"/>
</dbReference>
<evidence type="ECO:0000259" key="4">
    <source>
        <dbReference type="Pfam" id="PF01929"/>
    </source>
</evidence>
<protein>
    <submittedName>
        <fullName evidence="5">G146 protein</fullName>
    </submittedName>
</protein>
<dbReference type="InterPro" id="IPR008991">
    <property type="entry name" value="Translation_prot_SH3-like_sf"/>
</dbReference>
<feature type="domain" description="Large ribosomal subunit protein eL14" evidence="4">
    <location>
        <begin position="83"/>
        <end position="155"/>
    </location>
</feature>
<keyword evidence="3" id="KW-0687">Ribonucleoprotein</keyword>
<evidence type="ECO:0000256" key="3">
    <source>
        <dbReference type="ARBA" id="ARBA00023274"/>
    </source>
</evidence>
<evidence type="ECO:0000313" key="5">
    <source>
        <dbReference type="EMBL" id="CAL5218464.1"/>
    </source>
</evidence>
<keyword evidence="2" id="KW-0689">Ribosomal protein</keyword>
<dbReference type="Gene3D" id="6.10.250.2270">
    <property type="match status" value="1"/>
</dbReference>
<reference evidence="5 6" key="1">
    <citation type="submission" date="2024-06" db="EMBL/GenBank/DDBJ databases">
        <authorList>
            <person name="Kraege A."/>
            <person name="Thomma B."/>
        </authorList>
    </citation>
    <scope>NUCLEOTIDE SEQUENCE [LARGE SCALE GENOMIC DNA]</scope>
</reference>
<evidence type="ECO:0000256" key="1">
    <source>
        <dbReference type="ARBA" id="ARBA00006592"/>
    </source>
</evidence>
<comment type="caution">
    <text evidence="5">The sequence shown here is derived from an EMBL/GenBank/DDBJ whole genome shotgun (WGS) entry which is preliminary data.</text>
</comment>
<dbReference type="PANTHER" id="PTHR11127:SF2">
    <property type="entry name" value="LARGE RIBOSOMAL SUBUNIT PROTEIN EL14"/>
    <property type="match status" value="1"/>
</dbReference>
<evidence type="ECO:0000313" key="6">
    <source>
        <dbReference type="Proteomes" id="UP001497392"/>
    </source>
</evidence>